<feature type="binding site" evidence="6">
    <location>
        <position position="113"/>
    </location>
    <ligand>
        <name>Zn(2+)</name>
        <dbReference type="ChEBI" id="CHEBI:29105"/>
        <note>catalytic</note>
    </ligand>
</feature>
<dbReference type="SMART" id="SM00235">
    <property type="entry name" value="ZnMc"/>
    <property type="match status" value="1"/>
</dbReference>
<dbReference type="InterPro" id="IPR001506">
    <property type="entry name" value="Peptidase_M12A"/>
</dbReference>
<dbReference type="Gene3D" id="3.40.390.10">
    <property type="entry name" value="Collagenase (Catalytic Domain)"/>
    <property type="match status" value="1"/>
</dbReference>
<keyword evidence="2 6" id="KW-0479">Metal-binding</keyword>
<dbReference type="PRINTS" id="PR00480">
    <property type="entry name" value="ASTACIN"/>
</dbReference>
<proteinExistence type="predicted"/>
<dbReference type="GO" id="GO:0006508">
    <property type="term" value="P:proteolysis"/>
    <property type="evidence" value="ECO:0007669"/>
    <property type="project" value="UniProtKB-KW"/>
</dbReference>
<feature type="binding site" evidence="6">
    <location>
        <position position="117"/>
    </location>
    <ligand>
        <name>Zn(2+)</name>
        <dbReference type="ChEBI" id="CHEBI:29105"/>
        <note>catalytic</note>
    </ligand>
</feature>
<reference evidence="9 10" key="1">
    <citation type="journal article" date="2019" name="PLoS Biol.">
        <title>Sex chromosomes control vertical transmission of feminizing Wolbachia symbionts in an isopod.</title>
        <authorList>
            <person name="Becking T."/>
            <person name="Chebbi M.A."/>
            <person name="Giraud I."/>
            <person name="Moumen B."/>
            <person name="Laverre T."/>
            <person name="Caubet Y."/>
            <person name="Peccoud J."/>
            <person name="Gilbert C."/>
            <person name="Cordaux R."/>
        </authorList>
    </citation>
    <scope>NUCLEOTIDE SEQUENCE [LARGE SCALE GENOMIC DNA]</scope>
    <source>
        <strain evidence="9">ANa2</strain>
        <tissue evidence="9">Whole body excluding digestive tract and cuticle</tissue>
    </source>
</reference>
<dbReference type="GO" id="GO:0008270">
    <property type="term" value="F:zinc ion binding"/>
    <property type="evidence" value="ECO:0007669"/>
    <property type="project" value="UniProtKB-UniRule"/>
</dbReference>
<comment type="cofactor">
    <cofactor evidence="6 7">
        <name>Zn(2+)</name>
        <dbReference type="ChEBI" id="CHEBI:29105"/>
    </cofactor>
    <text evidence="6 7">Binds 1 zinc ion per subunit.</text>
</comment>
<evidence type="ECO:0000313" key="10">
    <source>
        <dbReference type="Proteomes" id="UP000326759"/>
    </source>
</evidence>
<name>A0A5N5SNK2_9CRUS</name>
<dbReference type="InterPro" id="IPR006026">
    <property type="entry name" value="Peptidase_Metallo"/>
</dbReference>
<keyword evidence="3 6" id="KW-0378">Hydrolase</keyword>
<comment type="caution">
    <text evidence="6">Lacks conserved residue(s) required for the propagation of feature annotation.</text>
</comment>
<evidence type="ECO:0000256" key="4">
    <source>
        <dbReference type="ARBA" id="ARBA00022833"/>
    </source>
</evidence>
<keyword evidence="1 6" id="KW-0645">Protease</keyword>
<evidence type="ECO:0000256" key="1">
    <source>
        <dbReference type="ARBA" id="ARBA00022670"/>
    </source>
</evidence>
<evidence type="ECO:0000259" key="8">
    <source>
        <dbReference type="PROSITE" id="PS51864"/>
    </source>
</evidence>
<dbReference type="Pfam" id="PF01400">
    <property type="entry name" value="Astacin"/>
    <property type="match status" value="1"/>
</dbReference>
<dbReference type="CDD" id="cd04280">
    <property type="entry name" value="ZnMc_astacin_like"/>
    <property type="match status" value="1"/>
</dbReference>
<evidence type="ECO:0000313" key="9">
    <source>
        <dbReference type="EMBL" id="KAB7495623.1"/>
    </source>
</evidence>
<feature type="domain" description="Peptidase M12A" evidence="8">
    <location>
        <begin position="19"/>
        <end position="220"/>
    </location>
</feature>
<evidence type="ECO:0000256" key="5">
    <source>
        <dbReference type="ARBA" id="ARBA00023049"/>
    </source>
</evidence>
<dbReference type="PANTHER" id="PTHR10127">
    <property type="entry name" value="DISCOIDIN, CUB, EGF, LAMININ , AND ZINC METALLOPROTEASE DOMAIN CONTAINING"/>
    <property type="match status" value="1"/>
</dbReference>
<dbReference type="PROSITE" id="PS51864">
    <property type="entry name" value="ASTACIN"/>
    <property type="match status" value="1"/>
</dbReference>
<keyword evidence="5 6" id="KW-0482">Metalloprotease</keyword>
<sequence length="224" mass="26265">MDEELIFQGDIILPYLGRNALTTAAPWDQGIVPYMFDRRSDRFFQEQVLNAMETMYELTNGCIRFVPRTQQGDFIAITSYADECFSAFGRIVGLGPHFVHLGPGCRQQATILHELLHSLGFVHEQSRTDRDSYITVQYQNIIQRLRSQFDINRHTTTYGVPYDYESIVHYRQYEFSMNGRPTIITKDRRYQNIIGNVQTLSEKDILKLQIRQLNILYKCINIFF</sequence>
<gene>
    <name evidence="9" type="primary">ASTA_1</name>
    <name evidence="9" type="ORF">Anas_09598</name>
</gene>
<dbReference type="Proteomes" id="UP000326759">
    <property type="component" value="Unassembled WGS sequence"/>
</dbReference>
<evidence type="ECO:0000256" key="6">
    <source>
        <dbReference type="PROSITE-ProRule" id="PRU01211"/>
    </source>
</evidence>
<evidence type="ECO:0000256" key="2">
    <source>
        <dbReference type="ARBA" id="ARBA00022723"/>
    </source>
</evidence>
<comment type="caution">
    <text evidence="9">The sequence shown here is derived from an EMBL/GenBank/DDBJ whole genome shotgun (WGS) entry which is preliminary data.</text>
</comment>
<keyword evidence="4 6" id="KW-0862">Zinc</keyword>
<dbReference type="EMBL" id="SEYY01022336">
    <property type="protein sequence ID" value="KAB7495623.1"/>
    <property type="molecule type" value="Genomic_DNA"/>
</dbReference>
<dbReference type="SUPFAM" id="SSF55486">
    <property type="entry name" value="Metalloproteases ('zincins'), catalytic domain"/>
    <property type="match status" value="1"/>
</dbReference>
<evidence type="ECO:0000256" key="7">
    <source>
        <dbReference type="RuleBase" id="RU361183"/>
    </source>
</evidence>
<dbReference type="AlphaFoldDB" id="A0A5N5SNK2"/>
<accession>A0A5N5SNK2</accession>
<protein>
    <recommendedName>
        <fullName evidence="7">Metalloendopeptidase</fullName>
        <ecNumber evidence="7">3.4.24.-</ecNumber>
    </recommendedName>
</protein>
<dbReference type="InterPro" id="IPR034035">
    <property type="entry name" value="Astacin-like_dom"/>
</dbReference>
<dbReference type="InterPro" id="IPR024079">
    <property type="entry name" value="MetalloPept_cat_dom_sf"/>
</dbReference>
<feature type="active site" evidence="6">
    <location>
        <position position="114"/>
    </location>
</feature>
<organism evidence="9 10">
    <name type="scientific">Armadillidium nasatum</name>
    <dbReference type="NCBI Taxonomy" id="96803"/>
    <lineage>
        <taxon>Eukaryota</taxon>
        <taxon>Metazoa</taxon>
        <taxon>Ecdysozoa</taxon>
        <taxon>Arthropoda</taxon>
        <taxon>Crustacea</taxon>
        <taxon>Multicrustacea</taxon>
        <taxon>Malacostraca</taxon>
        <taxon>Eumalacostraca</taxon>
        <taxon>Peracarida</taxon>
        <taxon>Isopoda</taxon>
        <taxon>Oniscidea</taxon>
        <taxon>Crinocheta</taxon>
        <taxon>Armadillidiidae</taxon>
        <taxon>Armadillidium</taxon>
    </lineage>
</organism>
<dbReference type="EC" id="3.4.24.-" evidence="7"/>
<keyword evidence="10" id="KW-1185">Reference proteome</keyword>
<dbReference type="PANTHER" id="PTHR10127:SF780">
    <property type="entry name" value="METALLOENDOPEPTIDASE"/>
    <property type="match status" value="1"/>
</dbReference>
<dbReference type="OrthoDB" id="6334998at2759"/>
<evidence type="ECO:0000256" key="3">
    <source>
        <dbReference type="ARBA" id="ARBA00022801"/>
    </source>
</evidence>
<feature type="binding site" evidence="6">
    <location>
        <position position="123"/>
    </location>
    <ligand>
        <name>Zn(2+)</name>
        <dbReference type="ChEBI" id="CHEBI:29105"/>
        <note>catalytic</note>
    </ligand>
</feature>
<dbReference type="GO" id="GO:0004222">
    <property type="term" value="F:metalloendopeptidase activity"/>
    <property type="evidence" value="ECO:0007669"/>
    <property type="project" value="UniProtKB-UniRule"/>
</dbReference>